<organism evidence="2 3">
    <name type="scientific">Puccinia sorghi</name>
    <dbReference type="NCBI Taxonomy" id="27349"/>
    <lineage>
        <taxon>Eukaryota</taxon>
        <taxon>Fungi</taxon>
        <taxon>Dikarya</taxon>
        <taxon>Basidiomycota</taxon>
        <taxon>Pucciniomycotina</taxon>
        <taxon>Pucciniomycetes</taxon>
        <taxon>Pucciniales</taxon>
        <taxon>Pucciniaceae</taxon>
        <taxon>Puccinia</taxon>
    </lineage>
</organism>
<gene>
    <name evidence="2" type="ORF">VP01_249g1</name>
</gene>
<evidence type="ECO:0000256" key="1">
    <source>
        <dbReference type="SAM" id="SignalP"/>
    </source>
</evidence>
<comment type="caution">
    <text evidence="2">The sequence shown here is derived from an EMBL/GenBank/DDBJ whole genome shotgun (WGS) entry which is preliminary data.</text>
</comment>
<evidence type="ECO:0000313" key="2">
    <source>
        <dbReference type="EMBL" id="KNZ56086.1"/>
    </source>
</evidence>
<keyword evidence="3" id="KW-1185">Reference proteome</keyword>
<feature type="chain" id="PRO_5005568215" evidence="1">
    <location>
        <begin position="20"/>
        <end position="170"/>
    </location>
</feature>
<reference evidence="2 3" key="1">
    <citation type="submission" date="2015-08" db="EMBL/GenBank/DDBJ databases">
        <title>Next Generation Sequencing and Analysis of the Genome of Puccinia sorghi L Schw, the Causal Agent of Maize Common Rust.</title>
        <authorList>
            <person name="Rochi L."/>
            <person name="Burguener G."/>
            <person name="Darino M."/>
            <person name="Turjanski A."/>
            <person name="Kreff E."/>
            <person name="Dieguez M.J."/>
            <person name="Sacco F."/>
        </authorList>
    </citation>
    <scope>NUCLEOTIDE SEQUENCE [LARGE SCALE GENOMIC DNA]</scope>
    <source>
        <strain evidence="2 3">RO10H11247</strain>
    </source>
</reference>
<dbReference type="VEuPathDB" id="FungiDB:VP01_249g1"/>
<feature type="signal peptide" evidence="1">
    <location>
        <begin position="1"/>
        <end position="19"/>
    </location>
</feature>
<keyword evidence="1" id="KW-0732">Signal</keyword>
<proteinExistence type="predicted"/>
<protein>
    <submittedName>
        <fullName evidence="2">Putative signal peptide protein</fullName>
    </submittedName>
</protein>
<evidence type="ECO:0000313" key="3">
    <source>
        <dbReference type="Proteomes" id="UP000037035"/>
    </source>
</evidence>
<dbReference type="EMBL" id="LAVV01007391">
    <property type="protein sequence ID" value="KNZ56086.1"/>
    <property type="molecule type" value="Genomic_DNA"/>
</dbReference>
<sequence>MYYLCCAWGVWTVILAALAKNLLHCKFSKGSSTTKPNRVLLASGANVSFIGLDFAQHQSLPLTEITKFPFYLVSSLEDPRMDGTILGHELLVHWNPDVNWQEGVKKAEPSIKGFLYSMILSHPPLTAVPSLKDDDEIKDLETIRKTLSCDQPNILEGDLAGRSAQGDVQR</sequence>
<dbReference type="AlphaFoldDB" id="A0A0L6V5K7"/>
<name>A0A0L6V5K7_9BASI</name>
<dbReference type="OrthoDB" id="128646at2759"/>
<dbReference type="Proteomes" id="UP000037035">
    <property type="component" value="Unassembled WGS sequence"/>
</dbReference>
<accession>A0A0L6V5K7</accession>